<gene>
    <name evidence="3" type="ORF">Clacol_005289</name>
</gene>
<dbReference type="Gene3D" id="3.20.20.80">
    <property type="entry name" value="Glycosidases"/>
    <property type="match status" value="1"/>
</dbReference>
<protein>
    <recommendedName>
        <fullName evidence="5">Beta-glucosidase</fullName>
    </recommendedName>
</protein>
<feature type="chain" id="PRO_5043416706" description="Beta-glucosidase" evidence="2">
    <location>
        <begin position="22"/>
        <end position="431"/>
    </location>
</feature>
<evidence type="ECO:0000313" key="3">
    <source>
        <dbReference type="EMBL" id="GJJ11058.1"/>
    </source>
</evidence>
<evidence type="ECO:0008006" key="5">
    <source>
        <dbReference type="Google" id="ProtNLM"/>
    </source>
</evidence>
<evidence type="ECO:0000313" key="4">
    <source>
        <dbReference type="Proteomes" id="UP001050691"/>
    </source>
</evidence>
<keyword evidence="2" id="KW-0732">Signal</keyword>
<dbReference type="GO" id="GO:0008422">
    <property type="term" value="F:beta-glucosidase activity"/>
    <property type="evidence" value="ECO:0007669"/>
    <property type="project" value="TreeGrafter"/>
</dbReference>
<feature type="signal peptide" evidence="2">
    <location>
        <begin position="1"/>
        <end position="21"/>
    </location>
</feature>
<evidence type="ECO:0000256" key="2">
    <source>
        <dbReference type="SAM" id="SignalP"/>
    </source>
</evidence>
<reference evidence="3" key="1">
    <citation type="submission" date="2021-10" db="EMBL/GenBank/DDBJ databases">
        <title>De novo Genome Assembly of Clathrus columnatus (Basidiomycota, Fungi) Using Illumina and Nanopore Sequence Data.</title>
        <authorList>
            <person name="Ogiso-Tanaka E."/>
            <person name="Itagaki H."/>
            <person name="Hosoya T."/>
            <person name="Hosaka K."/>
        </authorList>
    </citation>
    <scope>NUCLEOTIDE SEQUENCE</scope>
    <source>
        <strain evidence="3">MO-923</strain>
    </source>
</reference>
<accession>A0AAV5AC51</accession>
<comment type="caution">
    <text evidence="3">The sequence shown here is derived from an EMBL/GenBank/DDBJ whole genome shotgun (WGS) entry which is preliminary data.</text>
</comment>
<dbReference type="PANTHER" id="PTHR10353:SF53">
    <property type="entry name" value="BETA-1,4-GLUCOSIDASE (EUROFUNG)"/>
    <property type="match status" value="1"/>
</dbReference>
<dbReference type="InterPro" id="IPR017853">
    <property type="entry name" value="GH"/>
</dbReference>
<keyword evidence="4" id="KW-1185">Reference proteome</keyword>
<dbReference type="SUPFAM" id="SSF51445">
    <property type="entry name" value="(Trans)glycosidases"/>
    <property type="match status" value="1"/>
</dbReference>
<dbReference type="AlphaFoldDB" id="A0AAV5AC51"/>
<dbReference type="PANTHER" id="PTHR10353">
    <property type="entry name" value="GLYCOSYL HYDROLASE"/>
    <property type="match status" value="1"/>
</dbReference>
<name>A0AAV5AC51_9AGAM</name>
<dbReference type="InterPro" id="IPR001360">
    <property type="entry name" value="Glyco_hydro_1"/>
</dbReference>
<proteinExistence type="inferred from homology"/>
<dbReference type="Proteomes" id="UP001050691">
    <property type="component" value="Unassembled WGS sequence"/>
</dbReference>
<evidence type="ECO:0000256" key="1">
    <source>
        <dbReference type="RuleBase" id="RU003690"/>
    </source>
</evidence>
<dbReference type="Pfam" id="PF00232">
    <property type="entry name" value="Glyco_hydro_1"/>
    <property type="match status" value="1"/>
</dbReference>
<sequence>MKAITITVFVLLIALFAFAHSSQTVALPPAVSSGFEPKDLDRLATADITEVLEPLQNFTVGPDPPRFRPAYLQSNISNLKLPKGFKYGVATSAAQVEGAVKTDGRDVTINHYYLYKQDIQQAKAMGVNTMSFSISWSRVFPFGLRNSPVNEEALQYYDSYIDELLANDIEPVVTLFHWDTPLNLILEYNGFLDSRIVNDFANYAETIFRRYGNKVTMWITINEPKVFCILYGDALPYNLCYPGGLNPVTAPYTCTYNLLKAHAAAVQRYRSLKEQGIIADGQIALKHDGSRPVPFDPNSPSDNELVERYSDFHIGIFSQPIYGNGNYPDRVLDTIPSSILPRLTPADQALIKGSADFYAIDAYTTQIAKTPPNGIEAYAKNISDPNWRICQDVSGDIPQYSTVTGWALGAAADPLSPWLADPSGLLRYQLN</sequence>
<comment type="similarity">
    <text evidence="1">Belongs to the glycosyl hydrolase 1 family.</text>
</comment>
<organism evidence="3 4">
    <name type="scientific">Clathrus columnatus</name>
    <dbReference type="NCBI Taxonomy" id="1419009"/>
    <lineage>
        <taxon>Eukaryota</taxon>
        <taxon>Fungi</taxon>
        <taxon>Dikarya</taxon>
        <taxon>Basidiomycota</taxon>
        <taxon>Agaricomycotina</taxon>
        <taxon>Agaricomycetes</taxon>
        <taxon>Phallomycetidae</taxon>
        <taxon>Phallales</taxon>
        <taxon>Clathraceae</taxon>
        <taxon>Clathrus</taxon>
    </lineage>
</organism>
<dbReference type="EMBL" id="BPWL01000006">
    <property type="protein sequence ID" value="GJJ11058.1"/>
    <property type="molecule type" value="Genomic_DNA"/>
</dbReference>
<dbReference type="GO" id="GO:0005975">
    <property type="term" value="P:carbohydrate metabolic process"/>
    <property type="evidence" value="ECO:0007669"/>
    <property type="project" value="InterPro"/>
</dbReference>